<proteinExistence type="inferred from homology"/>
<feature type="transmembrane region" description="Helical" evidence="6">
    <location>
        <begin position="153"/>
        <end position="173"/>
    </location>
</feature>
<feature type="transmembrane region" description="Helical" evidence="6">
    <location>
        <begin position="309"/>
        <end position="330"/>
    </location>
</feature>
<evidence type="ECO:0000313" key="7">
    <source>
        <dbReference type="EMBL" id="GAA4756432.1"/>
    </source>
</evidence>
<evidence type="ECO:0000313" key="8">
    <source>
        <dbReference type="Proteomes" id="UP001500121"/>
    </source>
</evidence>
<evidence type="ECO:0000256" key="6">
    <source>
        <dbReference type="SAM" id="Phobius"/>
    </source>
</evidence>
<sequence length="358" mass="37217">MAAGMRDEPPRGRTPVLPRATIVLLGAAGVAVTAAGLRAVSGIVGPLLLALVLVITVSPLERALRRRVPAWLSLTVMLVVVYGVLLVFAVALTVSAARLAGLLVGYGPEFQRLAADGADWLTGLGVTQDQIDSVTGQLDLARLAGLARSVLDGAGGALSALVLLLSVLFFLVLDAAAFPRLLRAAEPQRPHLVEALRDFAENTRRWLLVSAGFGVVLAVLDAVVLLVVGVPLPWLWALLAFLANFIPSIGFVVALVPPALLALLTGGPVQALWVVVLFALISTVVQTFIAPRVVGGAVGLSGTLTFLSVLLWGVVLGPLGALLAVPLSLLAKALLVDADPGLHWLRPVLSGTPQEEDE</sequence>
<comment type="caution">
    <text evidence="7">The sequence shown here is derived from an EMBL/GenBank/DDBJ whole genome shotgun (WGS) entry which is preliminary data.</text>
</comment>
<evidence type="ECO:0000256" key="1">
    <source>
        <dbReference type="ARBA" id="ARBA00004141"/>
    </source>
</evidence>
<keyword evidence="5 6" id="KW-0472">Membrane</keyword>
<accession>A0ABP8ZGU0</accession>
<organism evidence="7 8">
    <name type="scientific">Amnibacterium soli</name>
    <dbReference type="NCBI Taxonomy" id="1282736"/>
    <lineage>
        <taxon>Bacteria</taxon>
        <taxon>Bacillati</taxon>
        <taxon>Actinomycetota</taxon>
        <taxon>Actinomycetes</taxon>
        <taxon>Micrococcales</taxon>
        <taxon>Microbacteriaceae</taxon>
        <taxon>Amnibacterium</taxon>
    </lineage>
</organism>
<dbReference type="Pfam" id="PF01594">
    <property type="entry name" value="AI-2E_transport"/>
    <property type="match status" value="1"/>
</dbReference>
<dbReference type="PANTHER" id="PTHR21716:SF64">
    <property type="entry name" value="AI-2 TRANSPORT PROTEIN TQSA"/>
    <property type="match status" value="1"/>
</dbReference>
<feature type="transmembrane region" description="Helical" evidence="6">
    <location>
        <begin position="43"/>
        <end position="60"/>
    </location>
</feature>
<keyword evidence="8" id="KW-1185">Reference proteome</keyword>
<feature type="transmembrane region" description="Helical" evidence="6">
    <location>
        <begin position="206"/>
        <end position="228"/>
    </location>
</feature>
<comment type="similarity">
    <text evidence="2">Belongs to the autoinducer-2 exporter (AI-2E) (TC 2.A.86) family.</text>
</comment>
<evidence type="ECO:0000256" key="4">
    <source>
        <dbReference type="ARBA" id="ARBA00022989"/>
    </source>
</evidence>
<name>A0ABP8ZGU0_9MICO</name>
<feature type="transmembrane region" description="Helical" evidence="6">
    <location>
        <begin position="72"/>
        <end position="97"/>
    </location>
</feature>
<evidence type="ECO:0000256" key="5">
    <source>
        <dbReference type="ARBA" id="ARBA00023136"/>
    </source>
</evidence>
<dbReference type="RefSeq" id="WP_345482373.1">
    <property type="nucleotide sequence ID" value="NZ_BAABLP010000009.1"/>
</dbReference>
<reference evidence="8" key="1">
    <citation type="journal article" date="2019" name="Int. J. Syst. Evol. Microbiol.">
        <title>The Global Catalogue of Microorganisms (GCM) 10K type strain sequencing project: providing services to taxonomists for standard genome sequencing and annotation.</title>
        <authorList>
            <consortium name="The Broad Institute Genomics Platform"/>
            <consortium name="The Broad Institute Genome Sequencing Center for Infectious Disease"/>
            <person name="Wu L."/>
            <person name="Ma J."/>
        </authorList>
    </citation>
    <scope>NUCLEOTIDE SEQUENCE [LARGE SCALE GENOMIC DNA]</scope>
    <source>
        <strain evidence="8">JCM 19015</strain>
    </source>
</reference>
<evidence type="ECO:0000256" key="2">
    <source>
        <dbReference type="ARBA" id="ARBA00009773"/>
    </source>
</evidence>
<dbReference type="InterPro" id="IPR002549">
    <property type="entry name" value="AI-2E-like"/>
</dbReference>
<feature type="transmembrane region" description="Helical" evidence="6">
    <location>
        <begin position="271"/>
        <end position="289"/>
    </location>
</feature>
<dbReference type="Proteomes" id="UP001500121">
    <property type="component" value="Unassembled WGS sequence"/>
</dbReference>
<keyword evidence="4 6" id="KW-1133">Transmembrane helix</keyword>
<dbReference type="EMBL" id="BAABLP010000009">
    <property type="protein sequence ID" value="GAA4756432.1"/>
    <property type="molecule type" value="Genomic_DNA"/>
</dbReference>
<comment type="subcellular location">
    <subcellularLocation>
        <location evidence="1">Membrane</location>
        <topology evidence="1">Multi-pass membrane protein</topology>
    </subcellularLocation>
</comment>
<evidence type="ECO:0000256" key="3">
    <source>
        <dbReference type="ARBA" id="ARBA00022692"/>
    </source>
</evidence>
<feature type="transmembrane region" description="Helical" evidence="6">
    <location>
        <begin position="20"/>
        <end position="37"/>
    </location>
</feature>
<gene>
    <name evidence="7" type="ORF">GCM10025783_32220</name>
</gene>
<feature type="transmembrane region" description="Helical" evidence="6">
    <location>
        <begin position="234"/>
        <end position="264"/>
    </location>
</feature>
<keyword evidence="3 6" id="KW-0812">Transmembrane</keyword>
<protein>
    <submittedName>
        <fullName evidence="7">AI-2E family transporter</fullName>
    </submittedName>
</protein>
<dbReference type="PANTHER" id="PTHR21716">
    <property type="entry name" value="TRANSMEMBRANE PROTEIN"/>
    <property type="match status" value="1"/>
</dbReference>